<accession>A0A2A2LES9</accession>
<comment type="caution">
    <text evidence="2">The sequence shown here is derived from an EMBL/GenBank/DDBJ whole genome shotgun (WGS) entry which is preliminary data.</text>
</comment>
<name>A0A2A2LES9_9BILA</name>
<evidence type="ECO:0000313" key="2">
    <source>
        <dbReference type="EMBL" id="PAV84664.1"/>
    </source>
</evidence>
<sequence length="153" mass="17896">MSLIPSPYPSEILDNLSRYSIGDFRTHQLTNSLRTVSEKKPPNVGHDPKLLMEYCQQLMYKLLEIRLLIEKKQANARPLTTEEFMERLKVDSTFQMPQPSQELIQKRKEFAENRLKLLKLNNDLKQLEWLLFTGDPFHIKKVDQMAFSSADSA</sequence>
<feature type="coiled-coil region" evidence="1">
    <location>
        <begin position="101"/>
        <end position="128"/>
    </location>
</feature>
<dbReference type="EMBL" id="LIAE01006829">
    <property type="protein sequence ID" value="PAV84664.1"/>
    <property type="molecule type" value="Genomic_DNA"/>
</dbReference>
<reference evidence="2 3" key="1">
    <citation type="journal article" date="2017" name="Curr. Biol.">
        <title>Genome architecture and evolution of a unichromosomal asexual nematode.</title>
        <authorList>
            <person name="Fradin H."/>
            <person name="Zegar C."/>
            <person name="Gutwein M."/>
            <person name="Lucas J."/>
            <person name="Kovtun M."/>
            <person name="Corcoran D."/>
            <person name="Baugh L.R."/>
            <person name="Kiontke K."/>
            <person name="Gunsalus K."/>
            <person name="Fitch D.H."/>
            <person name="Piano F."/>
        </authorList>
    </citation>
    <scope>NUCLEOTIDE SEQUENCE [LARGE SCALE GENOMIC DNA]</scope>
    <source>
        <strain evidence="2">PF1309</strain>
    </source>
</reference>
<evidence type="ECO:0000313" key="3">
    <source>
        <dbReference type="Proteomes" id="UP000218231"/>
    </source>
</evidence>
<dbReference type="Proteomes" id="UP000218231">
    <property type="component" value="Unassembled WGS sequence"/>
</dbReference>
<gene>
    <name evidence="2" type="ORF">WR25_00756</name>
</gene>
<keyword evidence="3" id="KW-1185">Reference proteome</keyword>
<proteinExistence type="predicted"/>
<evidence type="ECO:0000256" key="1">
    <source>
        <dbReference type="SAM" id="Coils"/>
    </source>
</evidence>
<protein>
    <submittedName>
        <fullName evidence="2">Uncharacterized protein</fullName>
    </submittedName>
</protein>
<dbReference type="AlphaFoldDB" id="A0A2A2LES9"/>
<organism evidence="2 3">
    <name type="scientific">Diploscapter pachys</name>
    <dbReference type="NCBI Taxonomy" id="2018661"/>
    <lineage>
        <taxon>Eukaryota</taxon>
        <taxon>Metazoa</taxon>
        <taxon>Ecdysozoa</taxon>
        <taxon>Nematoda</taxon>
        <taxon>Chromadorea</taxon>
        <taxon>Rhabditida</taxon>
        <taxon>Rhabditina</taxon>
        <taxon>Rhabditomorpha</taxon>
        <taxon>Rhabditoidea</taxon>
        <taxon>Rhabditidae</taxon>
        <taxon>Diploscapter</taxon>
    </lineage>
</organism>
<dbReference type="STRING" id="2018661.A0A2A2LES9"/>
<keyword evidence="1" id="KW-0175">Coiled coil</keyword>